<keyword evidence="4 9" id="KW-0812">Transmembrane</keyword>
<feature type="domain" description="TonB-dependent receptor plug" evidence="14">
    <location>
        <begin position="54"/>
        <end position="164"/>
    </location>
</feature>
<keyword evidence="8 9" id="KW-0998">Cell outer membrane</keyword>
<dbReference type="InterPro" id="IPR000531">
    <property type="entry name" value="Beta-barrel_TonB"/>
</dbReference>
<evidence type="ECO:0000256" key="6">
    <source>
        <dbReference type="ARBA" id="ARBA00023077"/>
    </source>
</evidence>
<keyword evidence="16" id="KW-1185">Reference proteome</keyword>
<dbReference type="InterPro" id="IPR036942">
    <property type="entry name" value="Beta-barrel_TonB_sf"/>
</dbReference>
<proteinExistence type="inferred from homology"/>
<evidence type="ECO:0000256" key="10">
    <source>
        <dbReference type="PROSITE-ProRule" id="PRU10144"/>
    </source>
</evidence>
<organism evidence="15 16">
    <name type="scientific">Biformimicrobium ophioploci</name>
    <dbReference type="NCBI Taxonomy" id="3036711"/>
    <lineage>
        <taxon>Bacteria</taxon>
        <taxon>Pseudomonadati</taxon>
        <taxon>Pseudomonadota</taxon>
        <taxon>Gammaproteobacteria</taxon>
        <taxon>Cellvibrionales</taxon>
        <taxon>Microbulbiferaceae</taxon>
        <taxon>Biformimicrobium</taxon>
    </lineage>
</organism>
<dbReference type="PROSITE" id="PS01156">
    <property type="entry name" value="TONB_DEPENDENT_REC_2"/>
    <property type="match status" value="1"/>
</dbReference>
<comment type="subcellular location">
    <subcellularLocation>
        <location evidence="1 9">Cell outer membrane</location>
        <topology evidence="1 9">Multi-pass membrane protein</topology>
    </subcellularLocation>
</comment>
<dbReference type="InterPro" id="IPR010917">
    <property type="entry name" value="TonB_rcpt_CS"/>
</dbReference>
<evidence type="ECO:0000256" key="1">
    <source>
        <dbReference type="ARBA" id="ARBA00004571"/>
    </source>
</evidence>
<evidence type="ECO:0000256" key="3">
    <source>
        <dbReference type="ARBA" id="ARBA00022452"/>
    </source>
</evidence>
<evidence type="ECO:0000256" key="4">
    <source>
        <dbReference type="ARBA" id="ARBA00022692"/>
    </source>
</evidence>
<sequence>MRKNILAAAISAATLAAMQPLWAQDADDDTAGEQIVEELMVTGSRLVSTNAVSASPVTAVDASDFRATGNVRVEDLINDLPQVKPTQTAGQANGATGTATVDLRGLGAVRTLVLMNGRRLPPGSPLAGGSSSDLNQIPGLLIERTEILTGGASSTYGSDAVAGVVNFIMIDDFEGFQIDVQHSRYQHDNSRSWMQRLITENGFPVEDGNVWDGDADDVSLVWGANFADNEGNVTAYASWRKIDSVLQADRDYSGCALGGEPGAWRCGGSSTIPTGRFTDFGTSDLGPFDFTIDQTDPNGAFVDRDGLVYNYGPLNYFQRPDERFMLGAFANYEINEYFNLYGEVNFMDDRSVAQIAPSGAFFVTDTLNCDNPLLSPDQAAAICGGDAGGDVDANVFIGRRNVEGGPRQNDLRHTSFRYVFGMNGSIDEVWSYDIYGLHSEVALAETYLNDLSTSRISRALDVVTDPETGDPVCRSALDGTDPACVPWNIFRPNGIVDDVNDGVTQEALDYLVLPLFARGTTELDVISGYVKGDLGPCGWILPCADEPVSVLIGYEHRREAIDYDPDNGYITGDGAGQGGPTDPVEGSVSVDEIFMEANVPIWEGQSWADYFGLELGYRYSDYDNGVDANTWKVGMKWNWFEGLGFRASFNRAIRAPNVRELFAPQSVGLYDMTEDPCSPTAEDPATNAECVNTGTTLGTPPDNPAGQYNALFGGNLELQEEEGETWSVGMIWEPMFWEWLEGSTISIDYFDIEVEDAIAPLDPTNTFMNCLATGDPTFCDLVQRDPAAESLWLTGAQVIATNQNIGLLSTEGVDLTVDYSFEIGEWGGVDLLYVGTFVTEYDIQNDPTAAIDECEGYWGGICGAPSPEYSHFARASWSSPWCVDFSLGWRHIGSVDQYDTENGADFDHQDYLDLSASFDLFETGHTIRAGVNNVLDRDPPLSGDAGAGIFGNGNTFPGVYDALGRYFFVGATFTF</sequence>
<keyword evidence="3 9" id="KW-1134">Transmembrane beta strand</keyword>
<keyword evidence="6 11" id="KW-0798">TonB box</keyword>
<accession>A0ABQ6M0B2</accession>
<dbReference type="Proteomes" id="UP001224392">
    <property type="component" value="Unassembled WGS sequence"/>
</dbReference>
<evidence type="ECO:0000256" key="11">
    <source>
        <dbReference type="RuleBase" id="RU003357"/>
    </source>
</evidence>
<dbReference type="SUPFAM" id="SSF56935">
    <property type="entry name" value="Porins"/>
    <property type="match status" value="1"/>
</dbReference>
<comment type="caution">
    <text evidence="15">The sequence shown here is derived from an EMBL/GenBank/DDBJ whole genome shotgun (WGS) entry which is preliminary data.</text>
</comment>
<comment type="similarity">
    <text evidence="9 11">Belongs to the TonB-dependent receptor family.</text>
</comment>
<dbReference type="PANTHER" id="PTHR47234">
    <property type="match status" value="1"/>
</dbReference>
<protein>
    <submittedName>
        <fullName evidence="15">TonB-dependent receptor</fullName>
    </submittedName>
</protein>
<evidence type="ECO:0000313" key="16">
    <source>
        <dbReference type="Proteomes" id="UP001224392"/>
    </source>
</evidence>
<evidence type="ECO:0000256" key="12">
    <source>
        <dbReference type="SAM" id="SignalP"/>
    </source>
</evidence>
<evidence type="ECO:0000256" key="5">
    <source>
        <dbReference type="ARBA" id="ARBA00022729"/>
    </source>
</evidence>
<name>A0ABQ6M0B2_9GAMM</name>
<reference evidence="15 16" key="1">
    <citation type="submission" date="2023-04" db="EMBL/GenBank/DDBJ databases">
        <title>Marinobulbifer ophiurae gen. nov., sp. Nov., isolate from tissue of brittle star Ophioplocus japonicus.</title>
        <authorList>
            <person name="Kawano K."/>
            <person name="Sawayama S."/>
            <person name="Nakagawa S."/>
        </authorList>
    </citation>
    <scope>NUCLEOTIDE SEQUENCE [LARGE SCALE GENOMIC DNA]</scope>
    <source>
        <strain evidence="15 16">NKW57</strain>
    </source>
</reference>
<evidence type="ECO:0000256" key="8">
    <source>
        <dbReference type="ARBA" id="ARBA00023237"/>
    </source>
</evidence>
<dbReference type="Pfam" id="PF00593">
    <property type="entry name" value="TonB_dep_Rec_b-barrel"/>
    <property type="match status" value="1"/>
</dbReference>
<dbReference type="Pfam" id="PF07715">
    <property type="entry name" value="Plug"/>
    <property type="match status" value="1"/>
</dbReference>
<feature type="chain" id="PRO_5046770553" evidence="12">
    <location>
        <begin position="24"/>
        <end position="975"/>
    </location>
</feature>
<dbReference type="RefSeq" id="WP_285764399.1">
    <property type="nucleotide sequence ID" value="NZ_BSYJ01000004.1"/>
</dbReference>
<evidence type="ECO:0000313" key="15">
    <source>
        <dbReference type="EMBL" id="GMG87779.1"/>
    </source>
</evidence>
<dbReference type="InterPro" id="IPR039426">
    <property type="entry name" value="TonB-dep_rcpt-like"/>
</dbReference>
<dbReference type="InterPro" id="IPR012910">
    <property type="entry name" value="Plug_dom"/>
</dbReference>
<dbReference type="InterPro" id="IPR037066">
    <property type="entry name" value="Plug_dom_sf"/>
</dbReference>
<evidence type="ECO:0000256" key="9">
    <source>
        <dbReference type="PROSITE-ProRule" id="PRU01360"/>
    </source>
</evidence>
<dbReference type="PANTHER" id="PTHR47234:SF2">
    <property type="entry name" value="TONB-DEPENDENT RECEPTOR"/>
    <property type="match status" value="1"/>
</dbReference>
<dbReference type="PROSITE" id="PS52016">
    <property type="entry name" value="TONB_DEPENDENT_REC_3"/>
    <property type="match status" value="1"/>
</dbReference>
<dbReference type="Gene3D" id="2.40.170.20">
    <property type="entry name" value="TonB-dependent receptor, beta-barrel domain"/>
    <property type="match status" value="1"/>
</dbReference>
<keyword evidence="15" id="KW-0675">Receptor</keyword>
<gene>
    <name evidence="15" type="ORF">MNKW57_21000</name>
</gene>
<evidence type="ECO:0000259" key="13">
    <source>
        <dbReference type="Pfam" id="PF00593"/>
    </source>
</evidence>
<dbReference type="Gene3D" id="2.170.130.10">
    <property type="entry name" value="TonB-dependent receptor, plug domain"/>
    <property type="match status" value="1"/>
</dbReference>
<evidence type="ECO:0000256" key="7">
    <source>
        <dbReference type="ARBA" id="ARBA00023136"/>
    </source>
</evidence>
<feature type="domain" description="TonB-dependent receptor-like beta-barrel" evidence="13">
    <location>
        <begin position="552"/>
        <end position="934"/>
    </location>
</feature>
<evidence type="ECO:0000256" key="2">
    <source>
        <dbReference type="ARBA" id="ARBA00022448"/>
    </source>
</evidence>
<keyword evidence="5 12" id="KW-0732">Signal</keyword>
<feature type="short sequence motif" description="TonB C-terminal box" evidence="10">
    <location>
        <begin position="958"/>
        <end position="975"/>
    </location>
</feature>
<evidence type="ECO:0000259" key="14">
    <source>
        <dbReference type="Pfam" id="PF07715"/>
    </source>
</evidence>
<feature type="signal peptide" evidence="12">
    <location>
        <begin position="1"/>
        <end position="23"/>
    </location>
</feature>
<dbReference type="EMBL" id="BSYJ01000004">
    <property type="protein sequence ID" value="GMG87779.1"/>
    <property type="molecule type" value="Genomic_DNA"/>
</dbReference>
<keyword evidence="2 9" id="KW-0813">Transport</keyword>
<keyword evidence="7 9" id="KW-0472">Membrane</keyword>